<evidence type="ECO:0000256" key="2">
    <source>
        <dbReference type="SAM" id="Phobius"/>
    </source>
</evidence>
<comment type="caution">
    <text evidence="3">The sequence shown here is derived from an EMBL/GenBank/DDBJ whole genome shotgun (WGS) entry which is preliminary data.</text>
</comment>
<dbReference type="AlphaFoldDB" id="A6GAX0"/>
<keyword evidence="2" id="KW-0812">Transmembrane</keyword>
<proteinExistence type="predicted"/>
<reference evidence="3 4" key="1">
    <citation type="submission" date="2007-06" db="EMBL/GenBank/DDBJ databases">
        <authorList>
            <person name="Shimkets L."/>
            <person name="Ferriera S."/>
            <person name="Johnson J."/>
            <person name="Kravitz S."/>
            <person name="Beeson K."/>
            <person name="Sutton G."/>
            <person name="Rogers Y.-H."/>
            <person name="Friedman R."/>
            <person name="Frazier M."/>
            <person name="Venter J.C."/>
        </authorList>
    </citation>
    <scope>NUCLEOTIDE SEQUENCE [LARGE SCALE GENOMIC DNA]</scope>
    <source>
        <strain evidence="3 4">SIR-1</strain>
    </source>
</reference>
<keyword evidence="2" id="KW-1133">Transmembrane helix</keyword>
<feature type="transmembrane region" description="Helical" evidence="2">
    <location>
        <begin position="148"/>
        <end position="171"/>
    </location>
</feature>
<keyword evidence="4" id="KW-1185">Reference proteome</keyword>
<dbReference type="EMBL" id="ABCS01000054">
    <property type="protein sequence ID" value="EDM76955.1"/>
    <property type="molecule type" value="Genomic_DNA"/>
</dbReference>
<evidence type="ECO:0000313" key="4">
    <source>
        <dbReference type="Proteomes" id="UP000005801"/>
    </source>
</evidence>
<feature type="region of interest" description="Disordered" evidence="1">
    <location>
        <begin position="1"/>
        <end position="59"/>
    </location>
</feature>
<feature type="transmembrane region" description="Helical" evidence="2">
    <location>
        <begin position="101"/>
        <end position="123"/>
    </location>
</feature>
<feature type="transmembrane region" description="Helical" evidence="2">
    <location>
        <begin position="62"/>
        <end position="81"/>
    </location>
</feature>
<protein>
    <submittedName>
        <fullName evidence="3">Uncharacterized protein</fullName>
    </submittedName>
</protein>
<accession>A6GAX0</accession>
<sequence length="336" mass="34618">MDPQARFEPPALEPVPLPDIVPEEPAGAVASPAIEPFGPGTIADAPGPTQDRPSKLRKDQRMGLGAAAMGTVGLAAQWGALGGTGALSADRPRRGDPNPGMVIGLALGGVLTLDAVMFSGFAAKERGKYDRGIFDEATRRRRARTAKASGGALMGLGAATMLGTGLAWPTLREACPAGIGCNVAGLHAGGLLLGGGVALLSYGNNLSPDRRRPRLSATERKARTPIYVGAGLVTYGYVMAAFTGLIPAQSDPDDARLRRIRDRMLIPIVGPWIVAAGPDAPLFFAMFTGGIGALQIGGSIAMLAGGIRLGVQRKRRSQTEIAVLPSANGVSVVGRF</sequence>
<organism evidence="3 4">
    <name type="scientific">Plesiocystis pacifica SIR-1</name>
    <dbReference type="NCBI Taxonomy" id="391625"/>
    <lineage>
        <taxon>Bacteria</taxon>
        <taxon>Pseudomonadati</taxon>
        <taxon>Myxococcota</taxon>
        <taxon>Polyangia</taxon>
        <taxon>Nannocystales</taxon>
        <taxon>Nannocystaceae</taxon>
        <taxon>Plesiocystis</taxon>
    </lineage>
</organism>
<feature type="transmembrane region" description="Helical" evidence="2">
    <location>
        <begin position="224"/>
        <end position="246"/>
    </location>
</feature>
<feature type="transmembrane region" description="Helical" evidence="2">
    <location>
        <begin position="183"/>
        <end position="203"/>
    </location>
</feature>
<dbReference type="Proteomes" id="UP000005801">
    <property type="component" value="Unassembled WGS sequence"/>
</dbReference>
<evidence type="ECO:0000313" key="3">
    <source>
        <dbReference type="EMBL" id="EDM76955.1"/>
    </source>
</evidence>
<evidence type="ECO:0000256" key="1">
    <source>
        <dbReference type="SAM" id="MobiDB-lite"/>
    </source>
</evidence>
<gene>
    <name evidence="3" type="ORF">PPSIR1_13115</name>
</gene>
<feature type="transmembrane region" description="Helical" evidence="2">
    <location>
        <begin position="282"/>
        <end position="307"/>
    </location>
</feature>
<keyword evidence="2" id="KW-0472">Membrane</keyword>
<name>A6GAX0_9BACT</name>